<protein>
    <submittedName>
        <fullName evidence="4">GTP pyrophosphokinase</fullName>
    </submittedName>
</protein>
<reference evidence="4 5" key="1">
    <citation type="journal article" date="2015" name="Nature">
        <title>rRNA introns, odd ribosomes, and small enigmatic genomes across a large radiation of phyla.</title>
        <authorList>
            <person name="Brown C.T."/>
            <person name="Hug L.A."/>
            <person name="Thomas B.C."/>
            <person name="Sharon I."/>
            <person name="Castelle C.J."/>
            <person name="Singh A."/>
            <person name="Wilkins M.J."/>
            <person name="Williams K.H."/>
            <person name="Banfield J.F."/>
        </authorList>
    </citation>
    <scope>NUCLEOTIDE SEQUENCE [LARGE SCALE GENOMIC DNA]</scope>
</reference>
<feature type="domain" description="RelA/SpoT" evidence="3">
    <location>
        <begin position="212"/>
        <end position="325"/>
    </location>
</feature>
<dbReference type="PATRIC" id="fig|1618392.3.peg.433"/>
<comment type="similarity">
    <text evidence="1">Belongs to the RelA/SpoT family.</text>
</comment>
<dbReference type="PANTHER" id="PTHR21262:SF31">
    <property type="entry name" value="GTP PYROPHOSPHOKINASE"/>
    <property type="match status" value="1"/>
</dbReference>
<dbReference type="InterPro" id="IPR012675">
    <property type="entry name" value="Beta-grasp_dom_sf"/>
</dbReference>
<evidence type="ECO:0000256" key="1">
    <source>
        <dbReference type="ARBA" id="ARBA00007476"/>
    </source>
</evidence>
<dbReference type="InterPro" id="IPR003607">
    <property type="entry name" value="HD/PDEase_dom"/>
</dbReference>
<dbReference type="Gene3D" id="1.10.3210.10">
    <property type="entry name" value="Hypothetical protein af1432"/>
    <property type="match status" value="1"/>
</dbReference>
<dbReference type="InterPro" id="IPR043519">
    <property type="entry name" value="NT_sf"/>
</dbReference>
<dbReference type="FunFam" id="1.10.3210.10:FF:000001">
    <property type="entry name" value="GTP pyrophosphokinase RelA"/>
    <property type="match status" value="1"/>
</dbReference>
<dbReference type="Pfam" id="PF02824">
    <property type="entry name" value="TGS"/>
    <property type="match status" value="1"/>
</dbReference>
<dbReference type="STRING" id="1618392.UW41_C0009G0013"/>
<organism evidence="4 5">
    <name type="scientific">Candidatus Collierbacteria bacterium GW2011_GWC2_44_18</name>
    <dbReference type="NCBI Taxonomy" id="1618392"/>
    <lineage>
        <taxon>Bacteria</taxon>
        <taxon>Candidatus Collieribacteriota</taxon>
    </lineage>
</organism>
<keyword evidence="4" id="KW-0808">Transferase</keyword>
<accession>A0A0G1HQ25</accession>
<dbReference type="Pfam" id="PF13328">
    <property type="entry name" value="HD_4"/>
    <property type="match status" value="1"/>
</dbReference>
<dbReference type="PANTHER" id="PTHR21262">
    <property type="entry name" value="GUANOSINE-3',5'-BIS DIPHOSPHATE 3'-PYROPHOSPHOHYDROLASE"/>
    <property type="match status" value="1"/>
</dbReference>
<dbReference type="SUPFAM" id="SSF81271">
    <property type="entry name" value="TGS-like"/>
    <property type="match status" value="1"/>
</dbReference>
<feature type="domain" description="HD/PDEase" evidence="2">
    <location>
        <begin position="17"/>
        <end position="130"/>
    </location>
</feature>
<name>A0A0G1HQ25_9BACT</name>
<dbReference type="InterPro" id="IPR004095">
    <property type="entry name" value="TGS"/>
</dbReference>
<dbReference type="EMBL" id="LCIE01000009">
    <property type="protein sequence ID" value="KKT49246.1"/>
    <property type="molecule type" value="Genomic_DNA"/>
</dbReference>
<sequence length="471" mass="53468">MVFDYANEKHLGQLRKTGDPYITHSLNIAHTLAGWGLDQTSIEAGLLHDLPEMSGISIEEIEKKFGVELADLVDGVNLVGQVRLRGSRDMEFLENLRKMFVHMAKDLRAVLIRLADRRHNILTLYGLPIIKQRPIALETLEIYVPLAERMGMGKLKSELEDLTFPYVYPEEYKWVTEIAGPHFKHSIENVPESINRIRLQMSKHGIVAQIDGRPKHKYSLYRKLMRPEINQDIGKIHDLIAVRIITKDAASCYSALGVLHQYWKPVPFLGISDFIAQPKPNGYQSIHTKVFDHRGNIIEIQIRSEEMHVQAEFGPAAHFAYSIAKSSGASTDKLEEGTSFKVGNKFDWVKQLVGWKDQMFSEKEAIKDFSLDALSHHIYVFSPKGDVYDLPENSTPVDYAFNVHSSLGFFIQTAKINDRIATVDAKLKSGDVVEIIKTKKSKSPNKNWLRFVKTHKAKLEIKKALEKVGGV</sequence>
<dbReference type="CDD" id="cd00077">
    <property type="entry name" value="HDc"/>
    <property type="match status" value="1"/>
</dbReference>
<evidence type="ECO:0000259" key="2">
    <source>
        <dbReference type="SMART" id="SM00471"/>
    </source>
</evidence>
<dbReference type="SMART" id="SM00471">
    <property type="entry name" value="HDc"/>
    <property type="match status" value="1"/>
</dbReference>
<evidence type="ECO:0000259" key="3">
    <source>
        <dbReference type="SMART" id="SM00954"/>
    </source>
</evidence>
<dbReference type="SUPFAM" id="SSF109604">
    <property type="entry name" value="HD-domain/PDEase-like"/>
    <property type="match status" value="1"/>
</dbReference>
<dbReference type="Gene3D" id="3.30.460.10">
    <property type="entry name" value="Beta Polymerase, domain 2"/>
    <property type="match status" value="1"/>
</dbReference>
<proteinExistence type="inferred from homology"/>
<dbReference type="GO" id="GO:0016301">
    <property type="term" value="F:kinase activity"/>
    <property type="evidence" value="ECO:0007669"/>
    <property type="project" value="UniProtKB-KW"/>
</dbReference>
<dbReference type="Proteomes" id="UP000034172">
    <property type="component" value="Unassembled WGS sequence"/>
</dbReference>
<dbReference type="Gene3D" id="3.10.20.30">
    <property type="match status" value="1"/>
</dbReference>
<evidence type="ECO:0000313" key="5">
    <source>
        <dbReference type="Proteomes" id="UP000034172"/>
    </source>
</evidence>
<keyword evidence="4" id="KW-0418">Kinase</keyword>
<dbReference type="Pfam" id="PF04607">
    <property type="entry name" value="RelA_SpoT"/>
    <property type="match status" value="1"/>
</dbReference>
<dbReference type="GO" id="GO:0015969">
    <property type="term" value="P:guanosine tetraphosphate metabolic process"/>
    <property type="evidence" value="ECO:0007669"/>
    <property type="project" value="InterPro"/>
</dbReference>
<dbReference type="SUPFAM" id="SSF81301">
    <property type="entry name" value="Nucleotidyltransferase"/>
    <property type="match status" value="1"/>
</dbReference>
<dbReference type="InterPro" id="IPR012676">
    <property type="entry name" value="TGS-like"/>
</dbReference>
<dbReference type="InterPro" id="IPR007685">
    <property type="entry name" value="RelA_SpoT"/>
</dbReference>
<dbReference type="CDD" id="cd05399">
    <property type="entry name" value="NT_Rel-Spo_like"/>
    <property type="match status" value="1"/>
</dbReference>
<comment type="caution">
    <text evidence="4">The sequence shown here is derived from an EMBL/GenBank/DDBJ whole genome shotgun (WGS) entry which is preliminary data.</text>
</comment>
<evidence type="ECO:0000313" key="4">
    <source>
        <dbReference type="EMBL" id="KKT49246.1"/>
    </source>
</evidence>
<gene>
    <name evidence="4" type="ORF">UW41_C0009G0013</name>
</gene>
<dbReference type="AlphaFoldDB" id="A0A0G1HQ25"/>
<dbReference type="SMART" id="SM00954">
    <property type="entry name" value="RelA_SpoT"/>
    <property type="match status" value="1"/>
</dbReference>
<dbReference type="FunFam" id="3.10.20.30:FF:000002">
    <property type="entry name" value="GTP pyrophosphokinase (RelA/SpoT)"/>
    <property type="match status" value="1"/>
</dbReference>